<dbReference type="InterPro" id="IPR001437">
    <property type="entry name" value="Tscrpt_elong_fac_GreA/B_C"/>
</dbReference>
<evidence type="ECO:0000259" key="1">
    <source>
        <dbReference type="Pfam" id="PF01272"/>
    </source>
</evidence>
<dbReference type="GO" id="GO:0006354">
    <property type="term" value="P:DNA-templated transcription elongation"/>
    <property type="evidence" value="ECO:0007669"/>
    <property type="project" value="TreeGrafter"/>
</dbReference>
<evidence type="ECO:0000259" key="2">
    <source>
        <dbReference type="Pfam" id="PF14760"/>
    </source>
</evidence>
<keyword evidence="3" id="KW-0808">Transferase</keyword>
<protein>
    <submittedName>
        <fullName evidence="3">Regulator of nucleoside diphosphate kinase</fullName>
    </submittedName>
</protein>
<dbReference type="GO" id="GO:0032784">
    <property type="term" value="P:regulation of DNA-templated transcription elongation"/>
    <property type="evidence" value="ECO:0007669"/>
    <property type="project" value="InterPro"/>
</dbReference>
<accession>A0A517VAI2</accession>
<dbReference type="RefSeq" id="WP_145225684.1">
    <property type="nucleotide sequence ID" value="NZ_CP036343.1"/>
</dbReference>
<dbReference type="InterPro" id="IPR023459">
    <property type="entry name" value="Tscrpt_elong_fac_GreA/B_fam"/>
</dbReference>
<proteinExistence type="predicted"/>
<dbReference type="NCBIfam" id="NF004396">
    <property type="entry name" value="PRK05753.1"/>
    <property type="match status" value="1"/>
</dbReference>
<dbReference type="EMBL" id="CP036343">
    <property type="protein sequence ID" value="QDT90015.1"/>
    <property type="molecule type" value="Genomic_DNA"/>
</dbReference>
<dbReference type="Pfam" id="PF01272">
    <property type="entry name" value="GreA_GreB"/>
    <property type="match status" value="1"/>
</dbReference>
<feature type="domain" description="Regulator of nucleoside diphosphate kinase N-terminal" evidence="2">
    <location>
        <begin position="5"/>
        <end position="47"/>
    </location>
</feature>
<sequence>MNQQKIFITKTDYQRLHNLLRSDFTQAIGNKPYLSGLHAELAVAQIVESDEIPPDVVTMNSTVRLRDLETDELETYTLVYPQDANIKVGKLSILTPIGTAILGYRIGDQLRSRALAGGGKIRVEEILFQPERAGLTI</sequence>
<evidence type="ECO:0000313" key="3">
    <source>
        <dbReference type="EMBL" id="QDT90015.1"/>
    </source>
</evidence>
<dbReference type="Gene3D" id="3.10.50.30">
    <property type="entry name" value="Transcription elongation factor, GreA/GreB, C-terminal domain"/>
    <property type="match status" value="1"/>
</dbReference>
<evidence type="ECO:0000313" key="4">
    <source>
        <dbReference type="Proteomes" id="UP000316855"/>
    </source>
</evidence>
<dbReference type="GO" id="GO:0070063">
    <property type="term" value="F:RNA polymerase binding"/>
    <property type="evidence" value="ECO:0007669"/>
    <property type="project" value="InterPro"/>
</dbReference>
<dbReference type="Pfam" id="PF14760">
    <property type="entry name" value="Rnk_N"/>
    <property type="match status" value="1"/>
</dbReference>
<dbReference type="SUPFAM" id="SSF54534">
    <property type="entry name" value="FKBP-like"/>
    <property type="match status" value="1"/>
</dbReference>
<gene>
    <name evidence="3" type="primary">rnk</name>
    <name evidence="3" type="ORF">Pan161_16480</name>
</gene>
<dbReference type="OrthoDB" id="192847at2"/>
<organism evidence="3 4">
    <name type="scientific">Gimesia algae</name>
    <dbReference type="NCBI Taxonomy" id="2527971"/>
    <lineage>
        <taxon>Bacteria</taxon>
        <taxon>Pseudomonadati</taxon>
        <taxon>Planctomycetota</taxon>
        <taxon>Planctomycetia</taxon>
        <taxon>Planctomycetales</taxon>
        <taxon>Planctomycetaceae</taxon>
        <taxon>Gimesia</taxon>
    </lineage>
</organism>
<dbReference type="InterPro" id="IPR036953">
    <property type="entry name" value="GreA/GreB_C_sf"/>
</dbReference>
<dbReference type="GO" id="GO:0016301">
    <property type="term" value="F:kinase activity"/>
    <property type="evidence" value="ECO:0007669"/>
    <property type="project" value="UniProtKB-KW"/>
</dbReference>
<dbReference type="InterPro" id="IPR029462">
    <property type="entry name" value="Rnk_N"/>
</dbReference>
<dbReference type="AlphaFoldDB" id="A0A517VAI2"/>
<feature type="domain" description="Transcription elongation factor GreA/GreB C-terminal" evidence="1">
    <location>
        <begin position="53"/>
        <end position="126"/>
    </location>
</feature>
<keyword evidence="4" id="KW-1185">Reference proteome</keyword>
<dbReference type="PANTHER" id="PTHR30437:SF5">
    <property type="entry name" value="REGULATOR OF NUCLEOSIDE DIPHOSPHATE KINASE"/>
    <property type="match status" value="1"/>
</dbReference>
<keyword evidence="3" id="KW-0418">Kinase</keyword>
<reference evidence="3 4" key="1">
    <citation type="submission" date="2019-02" db="EMBL/GenBank/DDBJ databases">
        <title>Deep-cultivation of Planctomycetes and their phenomic and genomic characterization uncovers novel biology.</title>
        <authorList>
            <person name="Wiegand S."/>
            <person name="Jogler M."/>
            <person name="Boedeker C."/>
            <person name="Pinto D."/>
            <person name="Vollmers J."/>
            <person name="Rivas-Marin E."/>
            <person name="Kohn T."/>
            <person name="Peeters S.H."/>
            <person name="Heuer A."/>
            <person name="Rast P."/>
            <person name="Oberbeckmann S."/>
            <person name="Bunk B."/>
            <person name="Jeske O."/>
            <person name="Meyerdierks A."/>
            <person name="Storesund J.E."/>
            <person name="Kallscheuer N."/>
            <person name="Luecker S."/>
            <person name="Lage O.M."/>
            <person name="Pohl T."/>
            <person name="Merkel B.J."/>
            <person name="Hornburger P."/>
            <person name="Mueller R.-W."/>
            <person name="Bruemmer F."/>
            <person name="Labrenz M."/>
            <person name="Spormann A.M."/>
            <person name="Op den Camp H."/>
            <person name="Overmann J."/>
            <person name="Amann R."/>
            <person name="Jetten M.S.M."/>
            <person name="Mascher T."/>
            <person name="Medema M.H."/>
            <person name="Devos D.P."/>
            <person name="Kaster A.-K."/>
            <person name="Ovreas L."/>
            <person name="Rohde M."/>
            <person name="Galperin M.Y."/>
            <person name="Jogler C."/>
        </authorList>
    </citation>
    <scope>NUCLEOTIDE SEQUENCE [LARGE SCALE GENOMIC DNA]</scope>
    <source>
        <strain evidence="3 4">Pan161</strain>
    </source>
</reference>
<dbReference type="Proteomes" id="UP000316855">
    <property type="component" value="Chromosome"/>
</dbReference>
<name>A0A517VAI2_9PLAN</name>
<dbReference type="GO" id="GO:0003677">
    <property type="term" value="F:DNA binding"/>
    <property type="evidence" value="ECO:0007669"/>
    <property type="project" value="InterPro"/>
</dbReference>
<dbReference type="PANTHER" id="PTHR30437">
    <property type="entry name" value="TRANSCRIPTION ELONGATION FACTOR GREA"/>
    <property type="match status" value="1"/>
</dbReference>
<dbReference type="KEGG" id="gax:Pan161_16480"/>